<dbReference type="EMBL" id="CP037933">
    <property type="protein sequence ID" value="QBN17610.1"/>
    <property type="molecule type" value="Genomic_DNA"/>
</dbReference>
<dbReference type="OrthoDB" id="5442696at2"/>
<dbReference type="Pfam" id="PF07396">
    <property type="entry name" value="Porin_O_P"/>
    <property type="match status" value="1"/>
</dbReference>
<keyword evidence="1" id="KW-0732">Signal</keyword>
<feature type="signal peptide" evidence="1">
    <location>
        <begin position="1"/>
        <end position="24"/>
    </location>
</feature>
<reference evidence="3" key="1">
    <citation type="submission" date="2019-03" db="EMBL/GenBank/DDBJ databases">
        <title>Flavobacterium sp.</title>
        <authorList>
            <person name="Kim H."/>
        </authorList>
    </citation>
    <scope>NUCLEOTIDE SEQUENCE [LARGE SCALE GENOMIC DNA]</scope>
    <source>
        <strain evidence="3">GS13</strain>
    </source>
</reference>
<accession>A0A4P6YBC3</accession>
<name>A0A4P6YBC3_9FLAO</name>
<organism evidence="2 3">
    <name type="scientific">Flavobacterium nackdongense</name>
    <dbReference type="NCBI Taxonomy" id="2547394"/>
    <lineage>
        <taxon>Bacteria</taxon>
        <taxon>Pseudomonadati</taxon>
        <taxon>Bacteroidota</taxon>
        <taxon>Flavobacteriia</taxon>
        <taxon>Flavobacteriales</taxon>
        <taxon>Flavobacteriaceae</taxon>
        <taxon>Flavobacterium</taxon>
    </lineage>
</organism>
<dbReference type="Proteomes" id="UP000291124">
    <property type="component" value="Chromosome"/>
</dbReference>
<keyword evidence="3" id="KW-1185">Reference proteome</keyword>
<evidence type="ECO:0000313" key="3">
    <source>
        <dbReference type="Proteomes" id="UP000291124"/>
    </source>
</evidence>
<gene>
    <name evidence="2" type="ORF">E1750_01935</name>
</gene>
<feature type="chain" id="PRO_5020578273" description="Porin" evidence="1">
    <location>
        <begin position="25"/>
        <end position="455"/>
    </location>
</feature>
<protein>
    <recommendedName>
        <fullName evidence="4">Porin</fullName>
    </recommendedName>
</protein>
<dbReference type="InterPro" id="IPR010870">
    <property type="entry name" value="Porin_O/P"/>
</dbReference>
<evidence type="ECO:0000313" key="2">
    <source>
        <dbReference type="EMBL" id="QBN17610.1"/>
    </source>
</evidence>
<dbReference type="Gene3D" id="2.40.160.10">
    <property type="entry name" value="Porin"/>
    <property type="match status" value="1"/>
</dbReference>
<dbReference type="InterPro" id="IPR023614">
    <property type="entry name" value="Porin_dom_sf"/>
</dbReference>
<sequence>MIKSNKSFLFSVLFCFILSASSWAQEDDLQDEEKTYDTENQDKISKYDFDKVELVRIKKNYKVGDGLTFITKTGNLNITQSVQTLYNVATPDDFESYLSEFRIRRARMKMSGNAFDKKIYYRIRLDFAANYQSPTSGDRSYNPVLQDAYVEYRPTSNQRISLGLRADYIDTREIRFEGEVLGFVERSPIPGAFDAIFDYGLRYSASFRVYNKQLIKPYVSITTGEGNAALSQNFGGLKYGIRLDYLPFGSFSKLGEFYMEDRARENKPKLVIGGIYSYADDASSAKGANGGRYIYGDINQKEMYPDYIKYGVDYLFKYRGFYSIGTIVKTEAKVPTGIAGEFSLSGNFTPYTNQTPQQIEDKVLSRLNLGYGYNVQAGYLLPSDLAFGLRYSHLVQDEKSAAFTAYDNFYTLVTTKYFSGNSLKLQGEIGYQEYTVPTPLAKGSYLAQLMLTIEL</sequence>
<dbReference type="KEGG" id="fnk:E1750_01935"/>
<dbReference type="RefSeq" id="WP_133275141.1">
    <property type="nucleotide sequence ID" value="NZ_CP037933.1"/>
</dbReference>
<proteinExistence type="predicted"/>
<dbReference type="AlphaFoldDB" id="A0A4P6YBC3"/>
<evidence type="ECO:0000256" key="1">
    <source>
        <dbReference type="SAM" id="SignalP"/>
    </source>
</evidence>
<evidence type="ECO:0008006" key="4">
    <source>
        <dbReference type="Google" id="ProtNLM"/>
    </source>
</evidence>